<dbReference type="AlphaFoldDB" id="A0AAN9U391"/>
<protein>
    <submittedName>
        <fullName evidence="1">Uncharacterized protein</fullName>
    </submittedName>
</protein>
<evidence type="ECO:0000313" key="1">
    <source>
        <dbReference type="EMBL" id="KAK7604013.1"/>
    </source>
</evidence>
<dbReference type="Proteomes" id="UP001367676">
    <property type="component" value="Unassembled WGS sequence"/>
</dbReference>
<comment type="caution">
    <text evidence="1">The sequence shown here is derived from an EMBL/GenBank/DDBJ whole genome shotgun (WGS) entry which is preliminary data.</text>
</comment>
<gene>
    <name evidence="1" type="ORF">V9T40_004286</name>
</gene>
<keyword evidence="2" id="KW-1185">Reference proteome</keyword>
<dbReference type="EMBL" id="JBBCAQ010000004">
    <property type="protein sequence ID" value="KAK7604013.1"/>
    <property type="molecule type" value="Genomic_DNA"/>
</dbReference>
<sequence length="165" mass="19548">MNIDPRFVRRIKPTTVFEPSSKVTKYKAGEFRRDEQGEGILPFMECPQKRSTHTQVKSRDCSFPLTVYQTTIGELARRYLCGEEKMERNVIAEPPCNFCEFIEPPCRGYYRRHECIRPQEEECIEYAGGERIYRNRIDRYWQPCLSEAARHLLYVKEFGQKHAKG</sequence>
<reference evidence="1 2" key="1">
    <citation type="submission" date="2024-03" db="EMBL/GenBank/DDBJ databases">
        <title>Adaptation during the transition from Ophiocordyceps entomopathogen to insect associate is accompanied by gene loss and intensified selection.</title>
        <authorList>
            <person name="Ward C.M."/>
            <person name="Onetto C.A."/>
            <person name="Borneman A.R."/>
        </authorList>
    </citation>
    <scope>NUCLEOTIDE SEQUENCE [LARGE SCALE GENOMIC DNA]</scope>
    <source>
        <strain evidence="1">AWRI1</strain>
        <tissue evidence="1">Single Adult Female</tissue>
    </source>
</reference>
<organism evidence="1 2">
    <name type="scientific">Parthenolecanium corni</name>
    <dbReference type="NCBI Taxonomy" id="536013"/>
    <lineage>
        <taxon>Eukaryota</taxon>
        <taxon>Metazoa</taxon>
        <taxon>Ecdysozoa</taxon>
        <taxon>Arthropoda</taxon>
        <taxon>Hexapoda</taxon>
        <taxon>Insecta</taxon>
        <taxon>Pterygota</taxon>
        <taxon>Neoptera</taxon>
        <taxon>Paraneoptera</taxon>
        <taxon>Hemiptera</taxon>
        <taxon>Sternorrhyncha</taxon>
        <taxon>Coccoidea</taxon>
        <taxon>Coccidae</taxon>
        <taxon>Parthenolecanium</taxon>
    </lineage>
</organism>
<name>A0AAN9U391_9HEMI</name>
<proteinExistence type="predicted"/>
<accession>A0AAN9U391</accession>
<evidence type="ECO:0000313" key="2">
    <source>
        <dbReference type="Proteomes" id="UP001367676"/>
    </source>
</evidence>